<evidence type="ECO:0000313" key="2">
    <source>
        <dbReference type="Proteomes" id="UP001295444"/>
    </source>
</evidence>
<gene>
    <name evidence="1" type="ORF">PECUL_23A030977</name>
</gene>
<proteinExistence type="predicted"/>
<dbReference type="Proteomes" id="UP001295444">
    <property type="component" value="Chromosome 02"/>
</dbReference>
<keyword evidence="2" id="KW-1185">Reference proteome</keyword>
<dbReference type="AlphaFoldDB" id="A0AAD1RAV2"/>
<sequence>DLTTSVSVCRYLGFMTSASAESRLVPGFPGPVPLDLGDRKTFACMATMMELGLMGLDVRTLVVYRR</sequence>
<organism evidence="1 2">
    <name type="scientific">Pelobates cultripes</name>
    <name type="common">Western spadefoot toad</name>
    <dbReference type="NCBI Taxonomy" id="61616"/>
    <lineage>
        <taxon>Eukaryota</taxon>
        <taxon>Metazoa</taxon>
        <taxon>Chordata</taxon>
        <taxon>Craniata</taxon>
        <taxon>Vertebrata</taxon>
        <taxon>Euteleostomi</taxon>
        <taxon>Amphibia</taxon>
        <taxon>Batrachia</taxon>
        <taxon>Anura</taxon>
        <taxon>Pelobatoidea</taxon>
        <taxon>Pelobatidae</taxon>
        <taxon>Pelobates</taxon>
    </lineage>
</organism>
<name>A0AAD1RAV2_PELCU</name>
<evidence type="ECO:0000313" key="1">
    <source>
        <dbReference type="EMBL" id="CAH2246218.1"/>
    </source>
</evidence>
<reference evidence="1" key="1">
    <citation type="submission" date="2022-03" db="EMBL/GenBank/DDBJ databases">
        <authorList>
            <person name="Alioto T."/>
            <person name="Alioto T."/>
            <person name="Gomez Garrido J."/>
        </authorList>
    </citation>
    <scope>NUCLEOTIDE SEQUENCE</scope>
</reference>
<feature type="non-terminal residue" evidence="1">
    <location>
        <position position="1"/>
    </location>
</feature>
<protein>
    <submittedName>
        <fullName evidence="1">Uncharacterized protein</fullName>
    </submittedName>
</protein>
<dbReference type="EMBL" id="OW240913">
    <property type="protein sequence ID" value="CAH2246218.1"/>
    <property type="molecule type" value="Genomic_DNA"/>
</dbReference>
<accession>A0AAD1RAV2</accession>